<keyword evidence="5" id="KW-0503">Monooxygenase</keyword>
<evidence type="ECO:0000256" key="3">
    <source>
        <dbReference type="ARBA" id="ARBA00022827"/>
    </source>
</evidence>
<keyword evidence="3" id="KW-0274">FAD</keyword>
<dbReference type="InterPro" id="IPR036188">
    <property type="entry name" value="FAD/NAD-bd_sf"/>
</dbReference>
<dbReference type="OrthoDB" id="47494at2759"/>
<comment type="cofactor">
    <cofactor evidence="1">
        <name>FAD</name>
        <dbReference type="ChEBI" id="CHEBI:57692"/>
    </cofactor>
</comment>
<gene>
    <name evidence="7" type="ORF">ALTATR162_LOCUS218</name>
</gene>
<evidence type="ECO:0000313" key="7">
    <source>
        <dbReference type="EMBL" id="CAG5137823.1"/>
    </source>
</evidence>
<dbReference type="InterPro" id="IPR002938">
    <property type="entry name" value="FAD-bd"/>
</dbReference>
<dbReference type="GO" id="GO:0004497">
    <property type="term" value="F:monooxygenase activity"/>
    <property type="evidence" value="ECO:0007669"/>
    <property type="project" value="UniProtKB-KW"/>
</dbReference>
<keyword evidence="4" id="KW-0560">Oxidoreductase</keyword>
<dbReference type="GeneID" id="67013596"/>
<sequence>MSPNGTKASHVLIVGAGTSGLLIAQGLKKANIPFSIFESETSTTYQTRTREWGMTLHWGSSHIASCLPSELTERFHEAFADPTQNPASVTGLPIYNGKTGEFIIEMAAEKPCRVSRKKMRNLFSEGLDVQYGKKFASAVVDEDSKVKVTFEDGSSTTGDVLVGCDGAKSHVREAIVGTEAAKLTDASVSMFNFPYKFDVELARRIRDMNQLFITSIHPDHGTMFWLSIQDAPNPSDPSTWTFQVLQSWLDSSVPTDVDLSSPEGRMSLFKKRAEEYAEPWRSAGRAIDPATILPLDKGTYWEKARAWDNRGGKMTLCGDAAHPMTPHRGQGLNNALQDAANFVAAMRTVYGSPEQTRGLKQAVDEYDAEVLERGMLEMNISLKQSLFIHDWETLMQSPMVKMGMHRAEKGSGSTS</sequence>
<dbReference type="Proteomes" id="UP000676310">
    <property type="component" value="Unassembled WGS sequence"/>
</dbReference>
<keyword evidence="2" id="KW-0285">Flavoprotein</keyword>
<dbReference type="PANTHER" id="PTHR47178">
    <property type="entry name" value="MONOOXYGENASE, FAD-BINDING"/>
    <property type="match status" value="1"/>
</dbReference>
<feature type="domain" description="FAD-binding" evidence="6">
    <location>
        <begin position="123"/>
        <end position="361"/>
    </location>
</feature>
<evidence type="ECO:0000256" key="2">
    <source>
        <dbReference type="ARBA" id="ARBA00022630"/>
    </source>
</evidence>
<reference evidence="7" key="1">
    <citation type="submission" date="2021-05" db="EMBL/GenBank/DDBJ databases">
        <authorList>
            <person name="Stam R."/>
        </authorList>
    </citation>
    <scope>NUCLEOTIDE SEQUENCE</scope>
    <source>
        <strain evidence="7">CS162</strain>
    </source>
</reference>
<dbReference type="EMBL" id="CAJRGZ010000012">
    <property type="protein sequence ID" value="CAG5137823.1"/>
    <property type="molecule type" value="Genomic_DNA"/>
</dbReference>
<evidence type="ECO:0000313" key="8">
    <source>
        <dbReference type="Proteomes" id="UP000676310"/>
    </source>
</evidence>
<dbReference type="Gene3D" id="3.50.50.60">
    <property type="entry name" value="FAD/NAD(P)-binding domain"/>
    <property type="match status" value="1"/>
</dbReference>
<name>A0A8J2HSW2_9PLEO</name>
<dbReference type="AlphaFoldDB" id="A0A8J2HSW2"/>
<dbReference type="SUPFAM" id="SSF51905">
    <property type="entry name" value="FAD/NAD(P)-binding domain"/>
    <property type="match status" value="1"/>
</dbReference>
<dbReference type="GO" id="GO:0071949">
    <property type="term" value="F:FAD binding"/>
    <property type="evidence" value="ECO:0007669"/>
    <property type="project" value="InterPro"/>
</dbReference>
<dbReference type="PRINTS" id="PR00420">
    <property type="entry name" value="RNGMNOXGNASE"/>
</dbReference>
<evidence type="ECO:0000256" key="5">
    <source>
        <dbReference type="ARBA" id="ARBA00023033"/>
    </source>
</evidence>
<keyword evidence="8" id="KW-1185">Reference proteome</keyword>
<dbReference type="PANTHER" id="PTHR47178:SF2">
    <property type="entry name" value="FAD-BINDING DOMAIN-CONTAINING PROTEIN"/>
    <property type="match status" value="1"/>
</dbReference>
<evidence type="ECO:0000256" key="1">
    <source>
        <dbReference type="ARBA" id="ARBA00001974"/>
    </source>
</evidence>
<evidence type="ECO:0000259" key="6">
    <source>
        <dbReference type="Pfam" id="PF01494"/>
    </source>
</evidence>
<evidence type="ECO:0000256" key="4">
    <source>
        <dbReference type="ARBA" id="ARBA00023002"/>
    </source>
</evidence>
<organism evidence="7 8">
    <name type="scientific">Alternaria atra</name>
    <dbReference type="NCBI Taxonomy" id="119953"/>
    <lineage>
        <taxon>Eukaryota</taxon>
        <taxon>Fungi</taxon>
        <taxon>Dikarya</taxon>
        <taxon>Ascomycota</taxon>
        <taxon>Pezizomycotina</taxon>
        <taxon>Dothideomycetes</taxon>
        <taxon>Pleosporomycetidae</taxon>
        <taxon>Pleosporales</taxon>
        <taxon>Pleosporineae</taxon>
        <taxon>Pleosporaceae</taxon>
        <taxon>Alternaria</taxon>
        <taxon>Alternaria sect. Ulocladioides</taxon>
    </lineage>
</organism>
<accession>A0A8J2HSW2</accession>
<comment type="caution">
    <text evidence="7">The sequence shown here is derived from an EMBL/GenBank/DDBJ whole genome shotgun (WGS) entry which is preliminary data.</text>
</comment>
<dbReference type="RefSeq" id="XP_043163746.1">
    <property type="nucleotide sequence ID" value="XM_043307811.1"/>
</dbReference>
<proteinExistence type="predicted"/>
<dbReference type="Pfam" id="PF01494">
    <property type="entry name" value="FAD_binding_3"/>
    <property type="match status" value="1"/>
</dbReference>
<protein>
    <recommendedName>
        <fullName evidence="6">FAD-binding domain-containing protein</fullName>
    </recommendedName>
</protein>